<name>A0ABP0TNQ3_9BRYO</name>
<evidence type="ECO:0000313" key="3">
    <source>
        <dbReference type="Proteomes" id="UP001497512"/>
    </source>
</evidence>
<accession>A0ABP0TNQ3</accession>
<keyword evidence="1" id="KW-1133">Transmembrane helix</keyword>
<evidence type="ECO:0000313" key="2">
    <source>
        <dbReference type="EMBL" id="CAK9201206.1"/>
    </source>
</evidence>
<feature type="transmembrane region" description="Helical" evidence="1">
    <location>
        <begin position="77"/>
        <end position="98"/>
    </location>
</feature>
<reference evidence="2" key="1">
    <citation type="submission" date="2024-02" db="EMBL/GenBank/DDBJ databases">
        <authorList>
            <consortium name="ELIXIR-Norway"/>
            <consortium name="Elixir Norway"/>
        </authorList>
    </citation>
    <scope>NUCLEOTIDE SEQUENCE</scope>
</reference>
<dbReference type="EMBL" id="OZ019905">
    <property type="protein sequence ID" value="CAK9201206.1"/>
    <property type="molecule type" value="Genomic_DNA"/>
</dbReference>
<keyword evidence="3" id="KW-1185">Reference proteome</keyword>
<protein>
    <submittedName>
        <fullName evidence="2">Uncharacterized protein</fullName>
    </submittedName>
</protein>
<keyword evidence="1" id="KW-0472">Membrane</keyword>
<dbReference type="Proteomes" id="UP001497512">
    <property type="component" value="Chromosome 13"/>
</dbReference>
<feature type="transmembrane region" description="Helical" evidence="1">
    <location>
        <begin position="46"/>
        <end position="65"/>
    </location>
</feature>
<evidence type="ECO:0000256" key="1">
    <source>
        <dbReference type="SAM" id="Phobius"/>
    </source>
</evidence>
<keyword evidence="1" id="KW-0812">Transmembrane</keyword>
<feature type="transmembrane region" description="Helical" evidence="1">
    <location>
        <begin position="13"/>
        <end position="34"/>
    </location>
</feature>
<gene>
    <name evidence="2" type="ORF">CSSPTR1EN2_LOCUS5791</name>
</gene>
<sequence>MEEWFGRYNVGSVYNYLTLFAMVSFFLYQFTITMKGLKDVTDDWRWQRVFGQVAILVLVGTYLMLVDDDTGSSMDNLVGIVLAVMVAINIWSAAFIAVKAFHALCVL</sequence>
<proteinExistence type="predicted"/>
<organism evidence="2 3">
    <name type="scientific">Sphagnum troendelagicum</name>
    <dbReference type="NCBI Taxonomy" id="128251"/>
    <lineage>
        <taxon>Eukaryota</taxon>
        <taxon>Viridiplantae</taxon>
        <taxon>Streptophyta</taxon>
        <taxon>Embryophyta</taxon>
        <taxon>Bryophyta</taxon>
        <taxon>Sphagnophytina</taxon>
        <taxon>Sphagnopsida</taxon>
        <taxon>Sphagnales</taxon>
        <taxon>Sphagnaceae</taxon>
        <taxon>Sphagnum</taxon>
    </lineage>
</organism>